<evidence type="ECO:0000313" key="2">
    <source>
        <dbReference type="Proteomes" id="UP000184268"/>
    </source>
</evidence>
<dbReference type="STRING" id="299255.SAMN02745129_1493"/>
<gene>
    <name evidence="1" type="ORF">SAMN02745129_1493</name>
</gene>
<accession>A0A1M5R5C7</accession>
<reference evidence="2" key="1">
    <citation type="submission" date="2016-11" db="EMBL/GenBank/DDBJ databases">
        <authorList>
            <person name="Varghese N."/>
            <person name="Submissions S."/>
        </authorList>
    </citation>
    <scope>NUCLEOTIDE SEQUENCE [LARGE SCALE GENOMIC DNA]</scope>
    <source>
        <strain evidence="2">DSM 16917</strain>
    </source>
</reference>
<sequence length="157" mass="17489">MSGNYVLNLQEKLKKWPWGDRLLVAIIAARAPYFRTLKARLLHLEPHHCECLVPKRKAVQNHIGTVHVIAVCNGLELAMGVMAEASIPKHLRWIPKGMSVDYTAKAGSDIRCVAKVAPEDWQPGDMNVPVVAYDKDNTEVVTGTIRLWLSEKPAKTA</sequence>
<dbReference type="CDD" id="cd03443">
    <property type="entry name" value="PaaI_thioesterase"/>
    <property type="match status" value="1"/>
</dbReference>
<evidence type="ECO:0008006" key="3">
    <source>
        <dbReference type="Google" id="ProtNLM"/>
    </source>
</evidence>
<dbReference type="AlphaFoldDB" id="A0A1M5R5C7"/>
<dbReference type="OrthoDB" id="793353at2"/>
<dbReference type="Gene3D" id="3.10.129.10">
    <property type="entry name" value="Hotdog Thioesterase"/>
    <property type="match status" value="1"/>
</dbReference>
<dbReference type="EMBL" id="FQXG01000002">
    <property type="protein sequence ID" value="SHH21587.1"/>
    <property type="molecule type" value="Genomic_DNA"/>
</dbReference>
<proteinExistence type="predicted"/>
<dbReference type="InterPro" id="IPR027961">
    <property type="entry name" value="DUF4442"/>
</dbReference>
<dbReference type="RefSeq" id="WP_067657725.1">
    <property type="nucleotide sequence ID" value="NZ_FQXG01000002.1"/>
</dbReference>
<name>A0A1M5R5C7_9GAMM</name>
<evidence type="ECO:0000313" key="1">
    <source>
        <dbReference type="EMBL" id="SHH21587.1"/>
    </source>
</evidence>
<dbReference type="SUPFAM" id="SSF54637">
    <property type="entry name" value="Thioesterase/thiol ester dehydrase-isomerase"/>
    <property type="match status" value="1"/>
</dbReference>
<dbReference type="InterPro" id="IPR029069">
    <property type="entry name" value="HotDog_dom_sf"/>
</dbReference>
<protein>
    <recommendedName>
        <fullName evidence="3">Acyl-coenzyme A thioesterase PaaI, contains HGG motif</fullName>
    </recommendedName>
</protein>
<dbReference type="Proteomes" id="UP000184268">
    <property type="component" value="Unassembled WGS sequence"/>
</dbReference>
<organism evidence="1 2">
    <name type="scientific">Ferrimonas marina</name>
    <dbReference type="NCBI Taxonomy" id="299255"/>
    <lineage>
        <taxon>Bacteria</taxon>
        <taxon>Pseudomonadati</taxon>
        <taxon>Pseudomonadota</taxon>
        <taxon>Gammaproteobacteria</taxon>
        <taxon>Alteromonadales</taxon>
        <taxon>Ferrimonadaceae</taxon>
        <taxon>Ferrimonas</taxon>
    </lineage>
</organism>
<keyword evidence="2" id="KW-1185">Reference proteome</keyword>
<dbReference type="Pfam" id="PF14539">
    <property type="entry name" value="DUF4442"/>
    <property type="match status" value="1"/>
</dbReference>